<dbReference type="GO" id="GO:0046922">
    <property type="term" value="F:peptide-O-fucosyltransferase activity"/>
    <property type="evidence" value="ECO:0007669"/>
    <property type="project" value="InterPro"/>
</dbReference>
<proteinExistence type="predicted"/>
<dbReference type="Proteomes" id="UP001295794">
    <property type="component" value="Unassembled WGS sequence"/>
</dbReference>
<evidence type="ECO:0000256" key="3">
    <source>
        <dbReference type="ARBA" id="ARBA00023277"/>
    </source>
</evidence>
<gene>
    <name evidence="5" type="ORF">MYCIT1_LOCUS31332</name>
</gene>
<evidence type="ECO:0000256" key="1">
    <source>
        <dbReference type="ARBA" id="ARBA00022679"/>
    </source>
</evidence>
<evidence type="ECO:0000256" key="2">
    <source>
        <dbReference type="ARBA" id="ARBA00023253"/>
    </source>
</evidence>
<evidence type="ECO:0000256" key="4">
    <source>
        <dbReference type="SAM" id="MobiDB-lite"/>
    </source>
</evidence>
<protein>
    <recommendedName>
        <fullName evidence="7">O-fucosyltransferase family protein</fullName>
    </recommendedName>
</protein>
<dbReference type="PANTHER" id="PTHR13398">
    <property type="entry name" value="GDP-FUCOSE PROTEIN O-FUCOSYLTRANSFERASE 2"/>
    <property type="match status" value="1"/>
</dbReference>
<keyword evidence="2" id="KW-0294">Fucose metabolism</keyword>
<comment type="caution">
    <text evidence="5">The sequence shown here is derived from an EMBL/GenBank/DDBJ whole genome shotgun (WGS) entry which is preliminary data.</text>
</comment>
<accession>A0AAD2K5Z2</accession>
<keyword evidence="1" id="KW-0808">Transferase</keyword>
<feature type="region of interest" description="Disordered" evidence="4">
    <location>
        <begin position="48"/>
        <end position="76"/>
    </location>
</feature>
<dbReference type="AlphaFoldDB" id="A0AAD2K5Z2"/>
<dbReference type="PANTHER" id="PTHR13398:SF0">
    <property type="entry name" value="GDP-FUCOSE PROTEIN O-FUCOSYLTRANSFERASE 2"/>
    <property type="match status" value="1"/>
</dbReference>
<name>A0AAD2K5Z2_9AGAR</name>
<organism evidence="5 6">
    <name type="scientific">Mycena citricolor</name>
    <dbReference type="NCBI Taxonomy" id="2018698"/>
    <lineage>
        <taxon>Eukaryota</taxon>
        <taxon>Fungi</taxon>
        <taxon>Dikarya</taxon>
        <taxon>Basidiomycota</taxon>
        <taxon>Agaricomycotina</taxon>
        <taxon>Agaricomycetes</taxon>
        <taxon>Agaricomycetidae</taxon>
        <taxon>Agaricales</taxon>
        <taxon>Marasmiineae</taxon>
        <taxon>Mycenaceae</taxon>
        <taxon>Mycena</taxon>
    </lineage>
</organism>
<keyword evidence="6" id="KW-1185">Reference proteome</keyword>
<dbReference type="InterPro" id="IPR045130">
    <property type="entry name" value="OFUT2-like"/>
</dbReference>
<dbReference type="Gene3D" id="3.40.50.11350">
    <property type="match status" value="1"/>
</dbReference>
<keyword evidence="3" id="KW-0119">Carbohydrate metabolism</keyword>
<dbReference type="CDD" id="cd11296">
    <property type="entry name" value="O-FucT_like"/>
    <property type="match status" value="1"/>
</dbReference>
<reference evidence="5" key="1">
    <citation type="submission" date="2023-11" db="EMBL/GenBank/DDBJ databases">
        <authorList>
            <person name="De Vega J J."/>
            <person name="De Vega J J."/>
        </authorList>
    </citation>
    <scope>NUCLEOTIDE SEQUENCE</scope>
</reference>
<dbReference type="EMBL" id="CAVNYO010000440">
    <property type="protein sequence ID" value="CAK5280721.1"/>
    <property type="molecule type" value="Genomic_DNA"/>
</dbReference>
<sequence length="457" mass="51747">MISTLSLRGRILSVVLALLFFSTLFQLWPSRYFQNGHEVGLDSGAQVDSAVPQHDSQRTGDVPGSQNSGGHGHDGSDNLLNETRYISSWGASAGWTNDVITFSNLVYLGILTDRVPILPEFLSTHIRGIITIPFSEVFDLPRFRKLLGRPVLEWREVKDAESETIDELGCWNVWATMNFKQQETHDPAPRETWISDLLNLDISYTKTPPWISLKPYIPTEPWSSFWSLAALSFPDKRKASLVPPEPSPIKHVSLPPDEHLLCYDFVYYAVALEGLEFQFDFSPAWRFVGRYMRWTPRLEKLAEEYTRIALGGVDLIPPYISIHARRDDFKAYCSGGKISQGLCLPTLDGYAAQVEEVQAELAERGIHVRHVIITSDEDDPEWWKLVSARGWHYIDHVGLKTRERLGVWYPILIDSVVLSAGIGHVGTEGSTMSWIAAKRVRDWHGGVTRLLDWSNSE</sequence>
<evidence type="ECO:0000313" key="5">
    <source>
        <dbReference type="EMBL" id="CAK5280721.1"/>
    </source>
</evidence>
<dbReference type="GO" id="GO:0006004">
    <property type="term" value="P:fucose metabolic process"/>
    <property type="evidence" value="ECO:0007669"/>
    <property type="project" value="UniProtKB-KW"/>
</dbReference>
<evidence type="ECO:0008006" key="7">
    <source>
        <dbReference type="Google" id="ProtNLM"/>
    </source>
</evidence>
<evidence type="ECO:0000313" key="6">
    <source>
        <dbReference type="Proteomes" id="UP001295794"/>
    </source>
</evidence>